<feature type="binding site" evidence="2">
    <location>
        <position position="26"/>
    </location>
    <ligand>
        <name>substrate</name>
    </ligand>
</feature>
<feature type="active site" description="Proton acceptor" evidence="2">
    <location>
        <position position="69"/>
    </location>
</feature>
<keyword evidence="1 2" id="KW-0808">Transferase</keyword>
<comment type="function">
    <text evidence="2">Catalyzes the condensation of isopentenyl diphosphate (IPP) with allylic pyrophosphates generating different type of terpenoids.</text>
</comment>
<sequence length="249" mass="28255">MSFLDQIDKERLPHHIAVIMDGNGRWAKQRNLDRTFGHKEGISAVRRAIEGASRAEIAYLTLYTFSTENWKRPEEEVKALMALMVQAVANETPELVKNNVRVKVIGDIDRLPADTKEALQYCLDTTSKCTGTTVVLALSYSSKWELTQAIKNIANDVKNGKMNAENIDEALVSTYLATNGIPDPDILIRTGGELRISNFLLWQIAYSELYFTNELWPDFNEESIYKAIVEYQNRERRFGKTSEQVSGKS</sequence>
<dbReference type="Gene3D" id="3.40.1180.10">
    <property type="entry name" value="Decaprenyl diphosphate synthase-like"/>
    <property type="match status" value="1"/>
</dbReference>
<feature type="binding site" evidence="2">
    <location>
        <position position="70"/>
    </location>
    <ligand>
        <name>substrate</name>
    </ligand>
</feature>
<dbReference type="SUPFAM" id="SSF64005">
    <property type="entry name" value="Undecaprenyl diphosphate synthase"/>
    <property type="match status" value="1"/>
</dbReference>
<reference evidence="3 4" key="1">
    <citation type="submission" date="2020-08" db="EMBL/GenBank/DDBJ databases">
        <title>Genomic Encyclopedia of Type Strains, Phase IV (KMG-IV): sequencing the most valuable type-strain genomes for metagenomic binning, comparative biology and taxonomic classification.</title>
        <authorList>
            <person name="Goeker M."/>
        </authorList>
    </citation>
    <scope>NUCLEOTIDE SEQUENCE [LARGE SCALE GENOMIC DNA]</scope>
    <source>
        <strain evidence="3 4">DSM 104969</strain>
    </source>
</reference>
<evidence type="ECO:0000313" key="3">
    <source>
        <dbReference type="EMBL" id="MBB4034954.1"/>
    </source>
</evidence>
<dbReference type="PANTHER" id="PTHR10291">
    <property type="entry name" value="DEHYDRODOLICHYL DIPHOSPHATE SYNTHASE FAMILY MEMBER"/>
    <property type="match status" value="1"/>
</dbReference>
<comment type="similarity">
    <text evidence="2">Belongs to the UPP synthase family.</text>
</comment>
<dbReference type="AlphaFoldDB" id="A0A840CN55"/>
<feature type="binding site" evidence="2">
    <location>
        <position position="34"/>
    </location>
    <ligand>
        <name>substrate</name>
    </ligand>
</feature>
<dbReference type="EC" id="2.5.1.-" evidence="2"/>
<name>A0A840CN55_9BACT</name>
<feature type="binding site" evidence="2">
    <location>
        <position position="208"/>
    </location>
    <ligand>
        <name>Mg(2+)</name>
        <dbReference type="ChEBI" id="CHEBI:18420"/>
    </ligand>
</feature>
<dbReference type="FunFam" id="3.40.1180.10:FF:000001">
    <property type="entry name" value="(2E,6E)-farnesyl-diphosphate-specific ditrans,polycis-undecaprenyl-diphosphate synthase"/>
    <property type="match status" value="1"/>
</dbReference>
<dbReference type="CDD" id="cd00475">
    <property type="entry name" value="Cis_IPPS"/>
    <property type="match status" value="1"/>
</dbReference>
<evidence type="ECO:0000256" key="1">
    <source>
        <dbReference type="ARBA" id="ARBA00022679"/>
    </source>
</evidence>
<feature type="active site" evidence="2">
    <location>
        <position position="21"/>
    </location>
</feature>
<dbReference type="InterPro" id="IPR018520">
    <property type="entry name" value="UPP_synth-like_CS"/>
</dbReference>
<keyword evidence="2" id="KW-0479">Metal-binding</keyword>
<dbReference type="GO" id="GO:0045547">
    <property type="term" value="F:ditrans,polycis-polyprenyl diphosphate synthase [(2E,6E)-farnesyl diphosphate specific] activity"/>
    <property type="evidence" value="ECO:0007669"/>
    <property type="project" value="TreeGrafter"/>
</dbReference>
<protein>
    <recommendedName>
        <fullName evidence="2">Isoprenyl transferase</fullName>
        <ecNumber evidence="2">2.5.1.-</ecNumber>
    </recommendedName>
</protein>
<dbReference type="PANTHER" id="PTHR10291:SF0">
    <property type="entry name" value="DEHYDRODOLICHYL DIPHOSPHATE SYNTHASE 2"/>
    <property type="match status" value="1"/>
</dbReference>
<feature type="binding site" evidence="2">
    <location>
        <position position="21"/>
    </location>
    <ligand>
        <name>Mg(2+)</name>
        <dbReference type="ChEBI" id="CHEBI:18420"/>
    </ligand>
</feature>
<comment type="caution">
    <text evidence="3">The sequence shown here is derived from an EMBL/GenBank/DDBJ whole genome shotgun (WGS) entry which is preliminary data.</text>
</comment>
<dbReference type="InterPro" id="IPR036424">
    <property type="entry name" value="UPP_synth-like_sf"/>
</dbReference>
<evidence type="ECO:0000313" key="4">
    <source>
        <dbReference type="Proteomes" id="UP000555103"/>
    </source>
</evidence>
<dbReference type="HAMAP" id="MF_01139">
    <property type="entry name" value="ISPT"/>
    <property type="match status" value="1"/>
</dbReference>
<proteinExistence type="inferred from homology"/>
<dbReference type="PROSITE" id="PS01066">
    <property type="entry name" value="UPP_SYNTHASE"/>
    <property type="match status" value="1"/>
</dbReference>
<dbReference type="GO" id="GO:0016094">
    <property type="term" value="P:polyprenol biosynthetic process"/>
    <property type="evidence" value="ECO:0007669"/>
    <property type="project" value="TreeGrafter"/>
</dbReference>
<keyword evidence="4" id="KW-1185">Reference proteome</keyword>
<keyword evidence="2" id="KW-0460">Magnesium</keyword>
<accession>A0A840CN55</accession>
<feature type="binding site" evidence="2">
    <location>
        <position position="38"/>
    </location>
    <ligand>
        <name>substrate</name>
    </ligand>
</feature>
<feature type="binding site" evidence="2">
    <location>
        <position position="72"/>
    </location>
    <ligand>
        <name>substrate</name>
    </ligand>
</feature>
<dbReference type="Proteomes" id="UP000555103">
    <property type="component" value="Unassembled WGS sequence"/>
</dbReference>
<feature type="binding site" evidence="2">
    <location>
        <position position="189"/>
    </location>
    <ligand>
        <name>substrate</name>
    </ligand>
</feature>
<dbReference type="EMBL" id="JACIEP010000002">
    <property type="protein sequence ID" value="MBB4034954.1"/>
    <property type="molecule type" value="Genomic_DNA"/>
</dbReference>
<feature type="binding site" evidence="2">
    <location>
        <begin position="195"/>
        <end position="197"/>
    </location>
    <ligand>
        <name>substrate</name>
    </ligand>
</feature>
<dbReference type="NCBIfam" id="NF011405">
    <property type="entry name" value="PRK14830.1"/>
    <property type="match status" value="1"/>
</dbReference>
<gene>
    <name evidence="3" type="ORF">GGR21_000841</name>
</gene>
<comment type="cofactor">
    <cofactor evidence="2">
        <name>Mg(2+)</name>
        <dbReference type="ChEBI" id="CHEBI:18420"/>
    </cofactor>
    <text evidence="2">Binds 2 magnesium ions per subunit.</text>
</comment>
<dbReference type="NCBIfam" id="TIGR00055">
    <property type="entry name" value="uppS"/>
    <property type="match status" value="1"/>
</dbReference>
<dbReference type="GO" id="GO:0000287">
    <property type="term" value="F:magnesium ion binding"/>
    <property type="evidence" value="ECO:0007669"/>
    <property type="project" value="UniProtKB-UniRule"/>
</dbReference>
<feature type="binding site" evidence="2">
    <location>
        <begin position="22"/>
        <end position="25"/>
    </location>
    <ligand>
        <name>substrate</name>
    </ligand>
</feature>
<dbReference type="RefSeq" id="WP_183305882.1">
    <property type="nucleotide sequence ID" value="NZ_JACIEP010000002.1"/>
</dbReference>
<evidence type="ECO:0000256" key="2">
    <source>
        <dbReference type="HAMAP-Rule" id="MF_01139"/>
    </source>
</evidence>
<organism evidence="3 4">
    <name type="scientific">Dysgonomonas hofstadii</name>
    <dbReference type="NCBI Taxonomy" id="637886"/>
    <lineage>
        <taxon>Bacteria</taxon>
        <taxon>Pseudomonadati</taxon>
        <taxon>Bacteroidota</taxon>
        <taxon>Bacteroidia</taxon>
        <taxon>Bacteroidales</taxon>
        <taxon>Dysgonomonadaceae</taxon>
        <taxon>Dysgonomonas</taxon>
    </lineage>
</organism>
<feature type="binding site" evidence="2">
    <location>
        <begin position="66"/>
        <end position="68"/>
    </location>
    <ligand>
        <name>substrate</name>
    </ligand>
</feature>
<dbReference type="Pfam" id="PF01255">
    <property type="entry name" value="Prenyltransf"/>
    <property type="match status" value="1"/>
</dbReference>
<dbReference type="InterPro" id="IPR001441">
    <property type="entry name" value="UPP_synth-like"/>
</dbReference>
<comment type="subunit">
    <text evidence="2">Homodimer.</text>
</comment>